<evidence type="ECO:0000313" key="4">
    <source>
        <dbReference type="Proteomes" id="UP001151760"/>
    </source>
</evidence>
<keyword evidence="4" id="KW-1185">Reference proteome</keyword>
<dbReference type="PROSITE" id="PS50994">
    <property type="entry name" value="INTEGRASE"/>
    <property type="match status" value="1"/>
</dbReference>
<dbReference type="Pfam" id="PF17919">
    <property type="entry name" value="RT_RNaseH_2"/>
    <property type="match status" value="1"/>
</dbReference>
<dbReference type="Proteomes" id="UP001151760">
    <property type="component" value="Unassembled WGS sequence"/>
</dbReference>
<proteinExistence type="predicted"/>
<keyword evidence="3" id="KW-0808">Transferase</keyword>
<dbReference type="InterPro" id="IPR001584">
    <property type="entry name" value="Integrase_cat-core"/>
</dbReference>
<keyword evidence="3" id="KW-0548">Nucleotidyltransferase</keyword>
<sequence>MVALSASSGHFKRELPATEQQMIVDLSGSSSKLDKWNFHIDLVPGAAPGIARNQARHEEQLKIILEFVEERGVSKIESVKDWASPKTPTEIRYAPILALPEGSEDFIVYCDASIKGLGAVLMQREKVISYASRQLKIHEKNYTTHDLELGAHKCLTCAKVKAEHQRQSGLLVQPEMPQWKWDNITMDFVTKLPKSSQGYDTIWVIVDRLTKSAIFIPMRETDPLEKLARMYLKEVVTRHGIPVSIICDRDPRFASNFWRSLQKALGTSLDMSTAYHPQTDGQSERTIQTLEDMLRACVIDFGNGGLNFSIGPSFS</sequence>
<gene>
    <name evidence="3" type="ORF">Tco_0652090</name>
</gene>
<dbReference type="InterPro" id="IPR036397">
    <property type="entry name" value="RNaseH_sf"/>
</dbReference>
<feature type="domain" description="Integrase catalytic" evidence="2">
    <location>
        <begin position="173"/>
        <end position="295"/>
    </location>
</feature>
<dbReference type="InterPro" id="IPR050951">
    <property type="entry name" value="Retrovirus_Pol_polyprotein"/>
</dbReference>
<dbReference type="InterPro" id="IPR012337">
    <property type="entry name" value="RNaseH-like_sf"/>
</dbReference>
<keyword evidence="3" id="KW-0695">RNA-directed DNA polymerase</keyword>
<dbReference type="SUPFAM" id="SSF56672">
    <property type="entry name" value="DNA/RNA polymerases"/>
    <property type="match status" value="1"/>
</dbReference>
<dbReference type="SUPFAM" id="SSF53098">
    <property type="entry name" value="Ribonuclease H-like"/>
    <property type="match status" value="1"/>
</dbReference>
<evidence type="ECO:0000259" key="2">
    <source>
        <dbReference type="PROSITE" id="PS50994"/>
    </source>
</evidence>
<reference evidence="3" key="2">
    <citation type="submission" date="2022-01" db="EMBL/GenBank/DDBJ databases">
        <authorList>
            <person name="Yamashiro T."/>
            <person name="Shiraishi A."/>
            <person name="Satake H."/>
            <person name="Nakayama K."/>
        </authorList>
    </citation>
    <scope>NUCLEOTIDE SEQUENCE</scope>
</reference>
<organism evidence="3 4">
    <name type="scientific">Tanacetum coccineum</name>
    <dbReference type="NCBI Taxonomy" id="301880"/>
    <lineage>
        <taxon>Eukaryota</taxon>
        <taxon>Viridiplantae</taxon>
        <taxon>Streptophyta</taxon>
        <taxon>Embryophyta</taxon>
        <taxon>Tracheophyta</taxon>
        <taxon>Spermatophyta</taxon>
        <taxon>Magnoliopsida</taxon>
        <taxon>eudicotyledons</taxon>
        <taxon>Gunneridae</taxon>
        <taxon>Pentapetalae</taxon>
        <taxon>asterids</taxon>
        <taxon>campanulids</taxon>
        <taxon>Asterales</taxon>
        <taxon>Asteraceae</taxon>
        <taxon>Asteroideae</taxon>
        <taxon>Anthemideae</taxon>
        <taxon>Anthemidinae</taxon>
        <taxon>Tanacetum</taxon>
    </lineage>
</organism>
<reference evidence="3" key="1">
    <citation type="journal article" date="2022" name="Int. J. Mol. Sci.">
        <title>Draft Genome of Tanacetum Coccineum: Genomic Comparison of Closely Related Tanacetum-Family Plants.</title>
        <authorList>
            <person name="Yamashiro T."/>
            <person name="Shiraishi A."/>
            <person name="Nakayama K."/>
            <person name="Satake H."/>
        </authorList>
    </citation>
    <scope>NUCLEOTIDE SEQUENCE</scope>
</reference>
<dbReference type="PANTHER" id="PTHR37984:SF5">
    <property type="entry name" value="PROTEIN NYNRIN-LIKE"/>
    <property type="match status" value="1"/>
</dbReference>
<keyword evidence="1" id="KW-0511">Multifunctional enzyme</keyword>
<dbReference type="InterPro" id="IPR043502">
    <property type="entry name" value="DNA/RNA_pol_sf"/>
</dbReference>
<dbReference type="GO" id="GO:0003964">
    <property type="term" value="F:RNA-directed DNA polymerase activity"/>
    <property type="evidence" value="ECO:0007669"/>
    <property type="project" value="UniProtKB-KW"/>
</dbReference>
<protein>
    <submittedName>
        <fullName evidence="3">Reverse transcriptase domain-containing protein</fullName>
    </submittedName>
</protein>
<dbReference type="InterPro" id="IPR041577">
    <property type="entry name" value="RT_RNaseH_2"/>
</dbReference>
<dbReference type="PANTHER" id="PTHR37984">
    <property type="entry name" value="PROTEIN CBG26694"/>
    <property type="match status" value="1"/>
</dbReference>
<accession>A0ABQ4WWK6</accession>
<dbReference type="Gene3D" id="3.30.420.10">
    <property type="entry name" value="Ribonuclease H-like superfamily/Ribonuclease H"/>
    <property type="match status" value="1"/>
</dbReference>
<evidence type="ECO:0000256" key="1">
    <source>
        <dbReference type="ARBA" id="ARBA00023268"/>
    </source>
</evidence>
<comment type="caution">
    <text evidence="3">The sequence shown here is derived from an EMBL/GenBank/DDBJ whole genome shotgun (WGS) entry which is preliminary data.</text>
</comment>
<evidence type="ECO:0000313" key="3">
    <source>
        <dbReference type="EMBL" id="GJS57306.1"/>
    </source>
</evidence>
<dbReference type="EMBL" id="BQNB010008996">
    <property type="protein sequence ID" value="GJS57306.1"/>
    <property type="molecule type" value="Genomic_DNA"/>
</dbReference>
<name>A0ABQ4WWK6_9ASTR</name>